<accession>A0ABM9G7I4</accession>
<feature type="domain" description="HTH cro/C1-type" evidence="1">
    <location>
        <begin position="7"/>
        <end position="62"/>
    </location>
</feature>
<evidence type="ECO:0000313" key="3">
    <source>
        <dbReference type="Proteomes" id="UP001154322"/>
    </source>
</evidence>
<dbReference type="Gene3D" id="1.10.260.40">
    <property type="entry name" value="lambda repressor-like DNA-binding domains"/>
    <property type="match status" value="1"/>
</dbReference>
<keyword evidence="3" id="KW-1185">Reference proteome</keyword>
<evidence type="ECO:0000259" key="1">
    <source>
        <dbReference type="PROSITE" id="PS50943"/>
    </source>
</evidence>
<proteinExistence type="predicted"/>
<dbReference type="SUPFAM" id="SSF47413">
    <property type="entry name" value="lambda repressor-like DNA-binding domains"/>
    <property type="match status" value="1"/>
</dbReference>
<name>A0ABM9G7I4_9BACL</name>
<evidence type="ECO:0000313" key="2">
    <source>
        <dbReference type="EMBL" id="CAH8247332.1"/>
    </source>
</evidence>
<comment type="caution">
    <text evidence="2">The sequence shown here is derived from an EMBL/GenBank/DDBJ whole genome shotgun (WGS) entry which is preliminary data.</text>
</comment>
<protein>
    <submittedName>
        <fullName evidence="2">Helix-turn-helix domain-containing protein</fullName>
    </submittedName>
</protein>
<dbReference type="CDD" id="cd00093">
    <property type="entry name" value="HTH_XRE"/>
    <property type="match status" value="1"/>
</dbReference>
<gene>
    <name evidence="2" type="ORF">WJ0W_004566</name>
</gene>
<sequence length="119" mass="13353">MELKDRIRKIINDQNLKQKDFAESIKVTESYVSNMLSGKRSVISEALASLIQEKFGYSMQWILTGEGEIYENASSDITLSPIRRKAIASLENMNDSELAAVLAFINSLESVKSTFKNSN</sequence>
<dbReference type="InterPro" id="IPR010982">
    <property type="entry name" value="Lambda_DNA-bd_dom_sf"/>
</dbReference>
<dbReference type="PROSITE" id="PS50943">
    <property type="entry name" value="HTH_CROC1"/>
    <property type="match status" value="1"/>
</dbReference>
<dbReference type="Proteomes" id="UP001154322">
    <property type="component" value="Unassembled WGS sequence"/>
</dbReference>
<dbReference type="InterPro" id="IPR001387">
    <property type="entry name" value="Cro/C1-type_HTH"/>
</dbReference>
<dbReference type="RefSeq" id="WP_213427031.1">
    <property type="nucleotide sequence ID" value="NZ_AP031286.1"/>
</dbReference>
<dbReference type="EMBL" id="CALYLO010000006">
    <property type="protein sequence ID" value="CAH8247332.1"/>
    <property type="molecule type" value="Genomic_DNA"/>
</dbReference>
<dbReference type="Pfam" id="PF01381">
    <property type="entry name" value="HTH_3"/>
    <property type="match status" value="1"/>
</dbReference>
<reference evidence="2" key="1">
    <citation type="submission" date="2022-06" db="EMBL/GenBank/DDBJ databases">
        <authorList>
            <person name="Dietemann V."/>
            <person name="Ory F."/>
            <person name="Dainat B."/>
            <person name="Oberhansli S."/>
        </authorList>
    </citation>
    <scope>NUCLEOTIDE SEQUENCE</scope>
    <source>
        <strain evidence="2">Ena-SAMPLE-TAB-26-04-2022-14:26:32:270-5432</strain>
    </source>
</reference>
<dbReference type="SMART" id="SM00530">
    <property type="entry name" value="HTH_XRE"/>
    <property type="match status" value="1"/>
</dbReference>
<organism evidence="2 3">
    <name type="scientific">Paenibacillus melissococcoides</name>
    <dbReference type="NCBI Taxonomy" id="2912268"/>
    <lineage>
        <taxon>Bacteria</taxon>
        <taxon>Bacillati</taxon>
        <taxon>Bacillota</taxon>
        <taxon>Bacilli</taxon>
        <taxon>Bacillales</taxon>
        <taxon>Paenibacillaceae</taxon>
        <taxon>Paenibacillus</taxon>
    </lineage>
</organism>